<reference evidence="2" key="1">
    <citation type="journal article" date="2023" name="Nat. Plants">
        <title>Single-cell RNA sequencing provides a high-resolution roadmap for understanding the multicellular compartmentation of specialized metabolism.</title>
        <authorList>
            <person name="Sun S."/>
            <person name="Shen X."/>
            <person name="Li Y."/>
            <person name="Li Y."/>
            <person name="Wang S."/>
            <person name="Li R."/>
            <person name="Zhang H."/>
            <person name="Shen G."/>
            <person name="Guo B."/>
            <person name="Wei J."/>
            <person name="Xu J."/>
            <person name="St-Pierre B."/>
            <person name="Chen S."/>
            <person name="Sun C."/>
        </authorList>
    </citation>
    <scope>NUCLEOTIDE SEQUENCE [LARGE SCALE GENOMIC DNA]</scope>
</reference>
<protein>
    <submittedName>
        <fullName evidence="1">Uncharacterized protein</fullName>
    </submittedName>
</protein>
<accession>A0ACC0A292</accession>
<gene>
    <name evidence="1" type="ORF">M9H77_31749</name>
</gene>
<evidence type="ECO:0000313" key="1">
    <source>
        <dbReference type="EMBL" id="KAI5654562.1"/>
    </source>
</evidence>
<dbReference type="EMBL" id="CM044707">
    <property type="protein sequence ID" value="KAI5654562.1"/>
    <property type="molecule type" value="Genomic_DNA"/>
</dbReference>
<evidence type="ECO:0000313" key="2">
    <source>
        <dbReference type="Proteomes" id="UP001060085"/>
    </source>
</evidence>
<dbReference type="Proteomes" id="UP001060085">
    <property type="component" value="Linkage Group LG07"/>
</dbReference>
<proteinExistence type="predicted"/>
<keyword evidence="2" id="KW-1185">Reference proteome</keyword>
<name>A0ACC0A292_CATRO</name>
<organism evidence="1 2">
    <name type="scientific">Catharanthus roseus</name>
    <name type="common">Madagascar periwinkle</name>
    <name type="synonym">Vinca rosea</name>
    <dbReference type="NCBI Taxonomy" id="4058"/>
    <lineage>
        <taxon>Eukaryota</taxon>
        <taxon>Viridiplantae</taxon>
        <taxon>Streptophyta</taxon>
        <taxon>Embryophyta</taxon>
        <taxon>Tracheophyta</taxon>
        <taxon>Spermatophyta</taxon>
        <taxon>Magnoliopsida</taxon>
        <taxon>eudicotyledons</taxon>
        <taxon>Gunneridae</taxon>
        <taxon>Pentapetalae</taxon>
        <taxon>asterids</taxon>
        <taxon>lamiids</taxon>
        <taxon>Gentianales</taxon>
        <taxon>Apocynaceae</taxon>
        <taxon>Rauvolfioideae</taxon>
        <taxon>Vinceae</taxon>
        <taxon>Catharanthinae</taxon>
        <taxon>Catharanthus</taxon>
    </lineage>
</organism>
<sequence>MPGSLRTLIFGTGSVFLPTLSDLMRHAGPPTIRLVPPLQSSLATKSNEYSSWLYARREDVGKEEKFGSIADLLSTHYRST</sequence>
<comment type="caution">
    <text evidence="1">The sequence shown here is derived from an EMBL/GenBank/DDBJ whole genome shotgun (WGS) entry which is preliminary data.</text>
</comment>